<protein>
    <submittedName>
        <fullName evidence="1">Uncharacterized protein</fullName>
    </submittedName>
</protein>
<evidence type="ECO:0000313" key="1">
    <source>
        <dbReference type="EMBL" id="JAD40513.1"/>
    </source>
</evidence>
<reference evidence="1" key="2">
    <citation type="journal article" date="2015" name="Data Brief">
        <title>Shoot transcriptome of the giant reed, Arundo donax.</title>
        <authorList>
            <person name="Barrero R.A."/>
            <person name="Guerrero F.D."/>
            <person name="Moolhuijzen P."/>
            <person name="Goolsby J.A."/>
            <person name="Tidwell J."/>
            <person name="Bellgard S.E."/>
            <person name="Bellgard M.I."/>
        </authorList>
    </citation>
    <scope>NUCLEOTIDE SEQUENCE</scope>
    <source>
        <tissue evidence="1">Shoot tissue taken approximately 20 cm above the soil surface</tissue>
    </source>
</reference>
<dbReference type="EMBL" id="GBRH01257382">
    <property type="protein sequence ID" value="JAD40513.1"/>
    <property type="molecule type" value="Transcribed_RNA"/>
</dbReference>
<reference evidence="1" key="1">
    <citation type="submission" date="2014-09" db="EMBL/GenBank/DDBJ databases">
        <authorList>
            <person name="Magalhaes I.L.F."/>
            <person name="Oliveira U."/>
            <person name="Santos F.R."/>
            <person name="Vidigal T.H.D.A."/>
            <person name="Brescovit A.D."/>
            <person name="Santos A.J."/>
        </authorList>
    </citation>
    <scope>NUCLEOTIDE SEQUENCE</scope>
    <source>
        <tissue evidence="1">Shoot tissue taken approximately 20 cm above the soil surface</tissue>
    </source>
</reference>
<proteinExistence type="predicted"/>
<name>A0A0A8ZS29_ARUDO</name>
<accession>A0A0A8ZS29</accession>
<organism evidence="1">
    <name type="scientific">Arundo donax</name>
    <name type="common">Giant reed</name>
    <name type="synonym">Donax arundinaceus</name>
    <dbReference type="NCBI Taxonomy" id="35708"/>
    <lineage>
        <taxon>Eukaryota</taxon>
        <taxon>Viridiplantae</taxon>
        <taxon>Streptophyta</taxon>
        <taxon>Embryophyta</taxon>
        <taxon>Tracheophyta</taxon>
        <taxon>Spermatophyta</taxon>
        <taxon>Magnoliopsida</taxon>
        <taxon>Liliopsida</taxon>
        <taxon>Poales</taxon>
        <taxon>Poaceae</taxon>
        <taxon>PACMAD clade</taxon>
        <taxon>Arundinoideae</taxon>
        <taxon>Arundineae</taxon>
        <taxon>Arundo</taxon>
    </lineage>
</organism>
<dbReference type="AlphaFoldDB" id="A0A0A8ZS29"/>
<sequence>MHGWAIIVRVTYSSRTKSVMISCTSQPCFVGSNIDCRSSLRARSVSV</sequence>